<evidence type="ECO:0000256" key="9">
    <source>
        <dbReference type="HAMAP-Rule" id="MF_00115"/>
    </source>
</evidence>
<dbReference type="OrthoDB" id="9810350at2"/>
<keyword evidence="2 9" id="KW-0813">Transport</keyword>
<proteinExistence type="inferred from homology"/>
<dbReference type="InterPro" id="IPR037673">
    <property type="entry name" value="MSC/AndL"/>
</dbReference>
<evidence type="ECO:0000256" key="2">
    <source>
        <dbReference type="ARBA" id="ARBA00022448"/>
    </source>
</evidence>
<dbReference type="PANTHER" id="PTHR30266">
    <property type="entry name" value="MECHANOSENSITIVE CHANNEL MSCL"/>
    <property type="match status" value="1"/>
</dbReference>
<keyword evidence="7 9" id="KW-0472">Membrane</keyword>
<keyword evidence="4 9" id="KW-0812">Transmembrane</keyword>
<evidence type="ECO:0000256" key="8">
    <source>
        <dbReference type="ARBA" id="ARBA00023303"/>
    </source>
</evidence>
<evidence type="ECO:0000256" key="1">
    <source>
        <dbReference type="ARBA" id="ARBA00004141"/>
    </source>
</evidence>
<dbReference type="AlphaFoldDB" id="A0A0H5DRB8"/>
<dbReference type="PRINTS" id="PR01264">
    <property type="entry name" value="MECHCHANNEL"/>
</dbReference>
<evidence type="ECO:0000313" key="10">
    <source>
        <dbReference type="EMBL" id="CRX38214.1"/>
    </source>
</evidence>
<dbReference type="RefSeq" id="WP_098038063.1">
    <property type="nucleotide sequence ID" value="NZ_CWGJ01000011.1"/>
</dbReference>
<evidence type="ECO:0000256" key="5">
    <source>
        <dbReference type="ARBA" id="ARBA00022989"/>
    </source>
</evidence>
<dbReference type="NCBIfam" id="NF001843">
    <property type="entry name" value="PRK00567.1-4"/>
    <property type="match status" value="1"/>
</dbReference>
<feature type="transmembrane region" description="Helical" evidence="9">
    <location>
        <begin position="13"/>
        <end position="36"/>
    </location>
</feature>
<keyword evidence="6 9" id="KW-0406">Ion transport</keyword>
<dbReference type="SUPFAM" id="SSF81330">
    <property type="entry name" value="Gated mechanosensitive channel"/>
    <property type="match status" value="1"/>
</dbReference>
<evidence type="ECO:0000256" key="4">
    <source>
        <dbReference type="ARBA" id="ARBA00022692"/>
    </source>
</evidence>
<dbReference type="NCBIfam" id="TIGR00220">
    <property type="entry name" value="mscL"/>
    <property type="match status" value="1"/>
</dbReference>
<evidence type="ECO:0000313" key="11">
    <source>
        <dbReference type="Proteomes" id="UP000220251"/>
    </source>
</evidence>
<reference evidence="11" key="1">
    <citation type="submission" date="2015-06" db="EMBL/GenBank/DDBJ databases">
        <authorList>
            <person name="Bertelli C."/>
        </authorList>
    </citation>
    <scope>NUCLEOTIDE SEQUENCE [LARGE SCALE GENOMIC DNA]</scope>
    <source>
        <strain evidence="11">CRIB-30</strain>
    </source>
</reference>
<comment type="similarity">
    <text evidence="9">Belongs to the MscL family.</text>
</comment>
<accession>A0A0H5DRB8</accession>
<organism evidence="10 11">
    <name type="scientific">Estrella lausannensis</name>
    <dbReference type="NCBI Taxonomy" id="483423"/>
    <lineage>
        <taxon>Bacteria</taxon>
        <taxon>Pseudomonadati</taxon>
        <taxon>Chlamydiota</taxon>
        <taxon>Chlamydiia</taxon>
        <taxon>Parachlamydiales</taxon>
        <taxon>Candidatus Criblamydiaceae</taxon>
        <taxon>Estrella</taxon>
    </lineage>
</organism>
<comment type="subunit">
    <text evidence="9">Homopentamer.</text>
</comment>
<keyword evidence="5 9" id="KW-1133">Transmembrane helix</keyword>
<dbReference type="GO" id="GO:0008381">
    <property type="term" value="F:mechanosensitive monoatomic ion channel activity"/>
    <property type="evidence" value="ECO:0007669"/>
    <property type="project" value="UniProtKB-UniRule"/>
</dbReference>
<evidence type="ECO:0000256" key="3">
    <source>
        <dbReference type="ARBA" id="ARBA00022475"/>
    </source>
</evidence>
<keyword evidence="3 9" id="KW-1003">Cell membrane</keyword>
<sequence length="146" mass="16017">MSLVSVLKEFKEFAMRGSVVDLAIGLIIGAEFSRIVDSFVTDIMMPPIGYLIGGVDFSNLAWTLTIGSADSAPVKINYGLFINHVINFLIIAVVVFAVVKGMNTLRKAQTKERATTKKCPDCQMDIPLDAKKCGHCWSEFNRKSAV</sequence>
<name>A0A0H5DRB8_9BACT</name>
<evidence type="ECO:0000256" key="7">
    <source>
        <dbReference type="ARBA" id="ARBA00023136"/>
    </source>
</evidence>
<dbReference type="InterPro" id="IPR036019">
    <property type="entry name" value="MscL_channel"/>
</dbReference>
<dbReference type="Pfam" id="PF01741">
    <property type="entry name" value="MscL"/>
    <property type="match status" value="1"/>
</dbReference>
<keyword evidence="8 9" id="KW-0407">Ion channel</keyword>
<dbReference type="GO" id="GO:0005886">
    <property type="term" value="C:plasma membrane"/>
    <property type="evidence" value="ECO:0007669"/>
    <property type="project" value="UniProtKB-SubCell"/>
</dbReference>
<dbReference type="EMBL" id="CWGJ01000011">
    <property type="protein sequence ID" value="CRX38214.1"/>
    <property type="molecule type" value="Genomic_DNA"/>
</dbReference>
<protein>
    <recommendedName>
        <fullName evidence="9">Large-conductance mechanosensitive channel</fullName>
    </recommendedName>
</protein>
<keyword evidence="11" id="KW-1185">Reference proteome</keyword>
<comment type="subcellular location">
    <subcellularLocation>
        <location evidence="9">Cell membrane</location>
        <topology evidence="9">Multi-pass membrane protein</topology>
    </subcellularLocation>
    <subcellularLocation>
        <location evidence="1">Membrane</location>
        <topology evidence="1">Multi-pass membrane protein</topology>
    </subcellularLocation>
</comment>
<comment type="function">
    <text evidence="9">Channel that opens in response to stretch forces in the membrane lipid bilayer. May participate in the regulation of osmotic pressure changes within the cell.</text>
</comment>
<feature type="transmembrane region" description="Helical" evidence="9">
    <location>
        <begin position="81"/>
        <end position="99"/>
    </location>
</feature>
<gene>
    <name evidence="9 10" type="primary">mscL</name>
    <name evidence="10" type="ORF">ELAC_0865</name>
</gene>
<dbReference type="Gene3D" id="1.10.1200.120">
    <property type="entry name" value="Large-conductance mechanosensitive channel, MscL, domain 1"/>
    <property type="match status" value="1"/>
</dbReference>
<dbReference type="PANTHER" id="PTHR30266:SF2">
    <property type="entry name" value="LARGE-CONDUCTANCE MECHANOSENSITIVE CHANNEL"/>
    <property type="match status" value="1"/>
</dbReference>
<dbReference type="HAMAP" id="MF_00115">
    <property type="entry name" value="MscL"/>
    <property type="match status" value="1"/>
</dbReference>
<evidence type="ECO:0000256" key="6">
    <source>
        <dbReference type="ARBA" id="ARBA00023065"/>
    </source>
</evidence>
<dbReference type="InterPro" id="IPR001185">
    <property type="entry name" value="MS_channel"/>
</dbReference>
<dbReference type="Proteomes" id="UP000220251">
    <property type="component" value="Unassembled WGS sequence"/>
</dbReference>